<protein>
    <submittedName>
        <fullName evidence="1">Uncharacterized protein</fullName>
    </submittedName>
</protein>
<dbReference type="EMBL" id="LAZR01011544">
    <property type="protein sequence ID" value="KKM61136.1"/>
    <property type="molecule type" value="Genomic_DNA"/>
</dbReference>
<sequence>MALTEFEGEGEIKSETSLRKLKGKWLNTAIGKAKAKLGHATARDELLHLLDCPALSQELADEYRKEADDKRHKEQWFKDQVVIVNGLIADAEKEKE</sequence>
<dbReference type="AlphaFoldDB" id="A0A0F9JFP5"/>
<accession>A0A0F9JFP5</accession>
<organism evidence="1">
    <name type="scientific">marine sediment metagenome</name>
    <dbReference type="NCBI Taxonomy" id="412755"/>
    <lineage>
        <taxon>unclassified sequences</taxon>
        <taxon>metagenomes</taxon>
        <taxon>ecological metagenomes</taxon>
    </lineage>
</organism>
<evidence type="ECO:0000313" key="1">
    <source>
        <dbReference type="EMBL" id="KKM61136.1"/>
    </source>
</evidence>
<proteinExistence type="predicted"/>
<reference evidence="1" key="1">
    <citation type="journal article" date="2015" name="Nature">
        <title>Complex archaea that bridge the gap between prokaryotes and eukaryotes.</title>
        <authorList>
            <person name="Spang A."/>
            <person name="Saw J.H."/>
            <person name="Jorgensen S.L."/>
            <person name="Zaremba-Niedzwiedzka K."/>
            <person name="Martijn J."/>
            <person name="Lind A.E."/>
            <person name="van Eijk R."/>
            <person name="Schleper C."/>
            <person name="Guy L."/>
            <person name="Ettema T.J."/>
        </authorList>
    </citation>
    <scope>NUCLEOTIDE SEQUENCE</scope>
</reference>
<comment type="caution">
    <text evidence="1">The sequence shown here is derived from an EMBL/GenBank/DDBJ whole genome shotgun (WGS) entry which is preliminary data.</text>
</comment>
<name>A0A0F9JFP5_9ZZZZ</name>
<gene>
    <name evidence="1" type="ORF">LCGC14_1534670</name>
</gene>